<dbReference type="KEGG" id="cchl:FPL14_09325"/>
<evidence type="ECO:0000313" key="3">
    <source>
        <dbReference type="Proteomes" id="UP000515679"/>
    </source>
</evidence>
<feature type="region of interest" description="Disordered" evidence="1">
    <location>
        <begin position="258"/>
        <end position="305"/>
    </location>
</feature>
<keyword evidence="3" id="KW-1185">Reference proteome</keyword>
<proteinExistence type="predicted"/>
<feature type="compositionally biased region" description="Polar residues" evidence="1">
    <location>
        <begin position="277"/>
        <end position="290"/>
    </location>
</feature>
<evidence type="ECO:0000256" key="1">
    <source>
        <dbReference type="SAM" id="MobiDB-lite"/>
    </source>
</evidence>
<dbReference type="EMBL" id="CP041969">
    <property type="protein sequence ID" value="QMV41368.1"/>
    <property type="molecule type" value="Genomic_DNA"/>
</dbReference>
<accession>A0A7G5BWN4</accession>
<organism evidence="2 3">
    <name type="scientific">Cohnella cholangitidis</name>
    <dbReference type="NCBI Taxonomy" id="2598458"/>
    <lineage>
        <taxon>Bacteria</taxon>
        <taxon>Bacillati</taxon>
        <taxon>Bacillota</taxon>
        <taxon>Bacilli</taxon>
        <taxon>Bacillales</taxon>
        <taxon>Paenibacillaceae</taxon>
        <taxon>Cohnella</taxon>
    </lineage>
</organism>
<name>A0A7G5BWN4_9BACL</name>
<sequence length="305" mass="35463">MWTFSSKRMLNAYGEKRLYVTDLDYDGKGHPNKIYIFLAEYGTEIEIAIAKIRLLKRSRESELYKAVQSDGQTFLLRTDLRRGNHFAYCLHDTYKHWIDVHLHGRSNNPSTDSLPVVSQSVPLLPIMQMKRKILLIDTEMIPKSYLHFKHWLRDNEIVLNPYYREWLDSRVGDPSLQADIHRELNSIAEHFPHKLVSDQYVDLESSRYHQRNLSDEREYLLTLAQQLQVTASQIVFLTQDEEWTLAIQAQGYQSVDLGAASPETSTSPRASDPIQETIGQQSLEQQTADRQTVLPPRSQRHKGLR</sequence>
<reference evidence="2 3" key="1">
    <citation type="submission" date="2019-07" db="EMBL/GenBank/DDBJ databases">
        <authorList>
            <person name="Kim J.K."/>
            <person name="Cheong H.-M."/>
            <person name="Choi Y."/>
            <person name="Hwang K.J."/>
            <person name="Lee S."/>
            <person name="Choi C."/>
        </authorList>
    </citation>
    <scope>NUCLEOTIDE SEQUENCE [LARGE SCALE GENOMIC DNA]</scope>
    <source>
        <strain evidence="2 3">KS 22</strain>
    </source>
</reference>
<gene>
    <name evidence="2" type="ORF">FPL14_09325</name>
</gene>
<protein>
    <recommendedName>
        <fullName evidence="4">PIN domain-containing protein</fullName>
    </recommendedName>
</protein>
<dbReference type="Proteomes" id="UP000515679">
    <property type="component" value="Chromosome"/>
</dbReference>
<evidence type="ECO:0000313" key="2">
    <source>
        <dbReference type="EMBL" id="QMV41368.1"/>
    </source>
</evidence>
<dbReference type="RefSeq" id="WP_182302728.1">
    <property type="nucleotide sequence ID" value="NZ_CP041969.1"/>
</dbReference>
<evidence type="ECO:0008006" key="4">
    <source>
        <dbReference type="Google" id="ProtNLM"/>
    </source>
</evidence>
<dbReference type="AlphaFoldDB" id="A0A7G5BWN4"/>